<dbReference type="Proteomes" id="UP000283993">
    <property type="component" value="Unassembled WGS sequence"/>
</dbReference>
<feature type="transmembrane region" description="Helical" evidence="1">
    <location>
        <begin position="69"/>
        <end position="99"/>
    </location>
</feature>
<evidence type="ECO:0000256" key="1">
    <source>
        <dbReference type="SAM" id="Phobius"/>
    </source>
</evidence>
<gene>
    <name evidence="2" type="ORF">SAOR_14220</name>
</gene>
<dbReference type="AlphaFoldDB" id="A0A423PGI5"/>
<keyword evidence="1" id="KW-1133">Transmembrane helix</keyword>
<dbReference type="EMBL" id="AYKH01000041">
    <property type="protein sequence ID" value="ROO24675.1"/>
    <property type="molecule type" value="Genomic_DNA"/>
</dbReference>
<protein>
    <submittedName>
        <fullName evidence="2">Membrane protein</fullName>
    </submittedName>
</protein>
<name>A0A423PGI5_9GAMM</name>
<keyword evidence="3" id="KW-1185">Reference proteome</keyword>
<evidence type="ECO:0000313" key="2">
    <source>
        <dbReference type="EMBL" id="ROO24675.1"/>
    </source>
</evidence>
<sequence length="119" mass="13430">MTMAHHPDNTPATRSEIERNVLLVTYVLYGLAFFAGVTAIAGVIINHVKIGDRRDGVAWTHHRWLMRTFWFGVLWSLVCLVLAGVGIGLVGYVVLWIWFVYRIVRGVLAFAEHRAMPAP</sequence>
<keyword evidence="1" id="KW-0472">Membrane</keyword>
<evidence type="ECO:0000313" key="3">
    <source>
        <dbReference type="Proteomes" id="UP000283993"/>
    </source>
</evidence>
<feature type="transmembrane region" description="Helical" evidence="1">
    <location>
        <begin position="26"/>
        <end position="48"/>
    </location>
</feature>
<reference evidence="2 3" key="1">
    <citation type="submission" date="2013-10" db="EMBL/GenBank/DDBJ databases">
        <title>Salinisphaera orenii MK-B5 Genome Sequencing.</title>
        <authorList>
            <person name="Lai Q."/>
            <person name="Li C."/>
            <person name="Shao Z."/>
        </authorList>
    </citation>
    <scope>NUCLEOTIDE SEQUENCE [LARGE SCALE GENOMIC DNA]</scope>
    <source>
        <strain evidence="2 3">MK-B5</strain>
    </source>
</reference>
<comment type="caution">
    <text evidence="2">The sequence shown here is derived from an EMBL/GenBank/DDBJ whole genome shotgun (WGS) entry which is preliminary data.</text>
</comment>
<keyword evidence="1" id="KW-0812">Transmembrane</keyword>
<dbReference type="RefSeq" id="WP_123591884.1">
    <property type="nucleotide sequence ID" value="NZ_AYKH01000041.1"/>
</dbReference>
<accession>A0A423PGI5</accession>
<organism evidence="2 3">
    <name type="scientific">Salinisphaera orenii MK-B5</name>
    <dbReference type="NCBI Taxonomy" id="856730"/>
    <lineage>
        <taxon>Bacteria</taxon>
        <taxon>Pseudomonadati</taxon>
        <taxon>Pseudomonadota</taxon>
        <taxon>Gammaproteobacteria</taxon>
        <taxon>Salinisphaerales</taxon>
        <taxon>Salinisphaeraceae</taxon>
        <taxon>Salinisphaera</taxon>
    </lineage>
</organism>
<proteinExistence type="predicted"/>